<gene>
    <name evidence="8" type="ORF">NCTC7807_01346</name>
</gene>
<evidence type="ECO:0000256" key="2">
    <source>
        <dbReference type="ARBA" id="ARBA00022692"/>
    </source>
</evidence>
<sequence>MSSAAAPARKASPGRAVLRTETRLFLREPGSLFWILGFPVLLLAILGAIPGFREPDPANGGQRIIELYVPVSVVLAMIMAGLQAMPPVITGYRERGILRRMSVTPVRPQAVLGAQMGLHGGASLVSAVLVIVAGRTVFDVALPGQAAGYLLALLLAIVCALALGAFISAVAPTTKIATAIGSVVFFPSMFTAGVWLPIQAMPDVLARIVSFTPFGAAVQALDQAAAGDWPSWSHLAVAALWGAALSLGAIRWFRWE</sequence>
<evidence type="ECO:0000259" key="7">
    <source>
        <dbReference type="PROSITE" id="PS51012"/>
    </source>
</evidence>
<feature type="domain" description="ABC transmembrane type-2" evidence="7">
    <location>
        <begin position="30"/>
        <end position="256"/>
    </location>
</feature>
<proteinExistence type="inferred from homology"/>
<evidence type="ECO:0000256" key="5">
    <source>
        <dbReference type="ARBA" id="ARBA00023251"/>
    </source>
</evidence>
<feature type="transmembrane region" description="Helical" evidence="6">
    <location>
        <begin position="32"/>
        <end position="52"/>
    </location>
</feature>
<dbReference type="GO" id="GO:0046677">
    <property type="term" value="P:response to antibiotic"/>
    <property type="evidence" value="ECO:0007669"/>
    <property type="project" value="UniProtKB-KW"/>
</dbReference>
<dbReference type="RefSeq" id="WP_115068076.1">
    <property type="nucleotide sequence ID" value="NZ_UHID01000001.1"/>
</dbReference>
<dbReference type="GeneID" id="95068295"/>
<keyword evidence="6" id="KW-0813">Transport</keyword>
<feature type="transmembrane region" description="Helical" evidence="6">
    <location>
        <begin position="176"/>
        <end position="198"/>
    </location>
</feature>
<name>A0A380MVB4_STRGR</name>
<evidence type="ECO:0000256" key="6">
    <source>
        <dbReference type="RuleBase" id="RU361157"/>
    </source>
</evidence>
<accession>A0A380MVB4</accession>
<dbReference type="InterPro" id="IPR000412">
    <property type="entry name" value="ABC_2_transport"/>
</dbReference>
<dbReference type="PIRSF" id="PIRSF006648">
    <property type="entry name" value="DrrB"/>
    <property type="match status" value="1"/>
</dbReference>
<dbReference type="GO" id="GO:0043190">
    <property type="term" value="C:ATP-binding cassette (ABC) transporter complex"/>
    <property type="evidence" value="ECO:0007669"/>
    <property type="project" value="InterPro"/>
</dbReference>
<feature type="transmembrane region" description="Helical" evidence="6">
    <location>
        <begin position="146"/>
        <end position="169"/>
    </location>
</feature>
<evidence type="ECO:0000313" key="9">
    <source>
        <dbReference type="Proteomes" id="UP000254150"/>
    </source>
</evidence>
<dbReference type="Pfam" id="PF01061">
    <property type="entry name" value="ABC2_membrane"/>
    <property type="match status" value="1"/>
</dbReference>
<dbReference type="InterPro" id="IPR052902">
    <property type="entry name" value="ABC-2_transporter"/>
</dbReference>
<reference evidence="8 9" key="1">
    <citation type="submission" date="2018-06" db="EMBL/GenBank/DDBJ databases">
        <authorList>
            <consortium name="Pathogen Informatics"/>
            <person name="Doyle S."/>
        </authorList>
    </citation>
    <scope>NUCLEOTIDE SEQUENCE [LARGE SCALE GENOMIC DNA]</scope>
    <source>
        <strain evidence="8 9">NCTC7807</strain>
    </source>
</reference>
<dbReference type="PANTHER" id="PTHR43027">
    <property type="entry name" value="DOXORUBICIN RESISTANCE ABC TRANSPORTER PERMEASE PROTEIN DRRC-RELATED"/>
    <property type="match status" value="1"/>
</dbReference>
<protein>
    <recommendedName>
        <fullName evidence="6">Transport permease protein</fullName>
    </recommendedName>
</protein>
<dbReference type="EMBL" id="UHID01000001">
    <property type="protein sequence ID" value="SUO95641.1"/>
    <property type="molecule type" value="Genomic_DNA"/>
</dbReference>
<comment type="subcellular location">
    <subcellularLocation>
        <location evidence="6">Cell membrane</location>
        <topology evidence="6">Multi-pass membrane protein</topology>
    </subcellularLocation>
    <subcellularLocation>
        <location evidence="1">Membrane</location>
        <topology evidence="1">Multi-pass membrane protein</topology>
    </subcellularLocation>
</comment>
<dbReference type="InterPro" id="IPR047817">
    <property type="entry name" value="ABC2_TM_bact-type"/>
</dbReference>
<feature type="transmembrane region" description="Helical" evidence="6">
    <location>
        <begin position="110"/>
        <end position="134"/>
    </location>
</feature>
<keyword evidence="6" id="KW-1003">Cell membrane</keyword>
<keyword evidence="5" id="KW-0046">Antibiotic resistance</keyword>
<organism evidence="8 9">
    <name type="scientific">Streptomyces griseus</name>
    <dbReference type="NCBI Taxonomy" id="1911"/>
    <lineage>
        <taxon>Bacteria</taxon>
        <taxon>Bacillati</taxon>
        <taxon>Actinomycetota</taxon>
        <taxon>Actinomycetes</taxon>
        <taxon>Kitasatosporales</taxon>
        <taxon>Streptomycetaceae</taxon>
        <taxon>Streptomyces</taxon>
    </lineage>
</organism>
<dbReference type="InterPro" id="IPR013525">
    <property type="entry name" value="ABC2_TM"/>
</dbReference>
<keyword evidence="3 6" id="KW-1133">Transmembrane helix</keyword>
<evidence type="ECO:0000313" key="8">
    <source>
        <dbReference type="EMBL" id="SUO95641.1"/>
    </source>
</evidence>
<feature type="transmembrane region" description="Helical" evidence="6">
    <location>
        <begin position="67"/>
        <end position="89"/>
    </location>
</feature>
<dbReference type="PANTHER" id="PTHR43027:SF2">
    <property type="entry name" value="TRANSPORT PERMEASE PROTEIN"/>
    <property type="match status" value="1"/>
</dbReference>
<keyword evidence="2 6" id="KW-0812">Transmembrane</keyword>
<dbReference type="Proteomes" id="UP000254150">
    <property type="component" value="Unassembled WGS sequence"/>
</dbReference>
<dbReference type="PROSITE" id="PS51012">
    <property type="entry name" value="ABC_TM2"/>
    <property type="match status" value="1"/>
</dbReference>
<evidence type="ECO:0000256" key="1">
    <source>
        <dbReference type="ARBA" id="ARBA00004141"/>
    </source>
</evidence>
<evidence type="ECO:0000256" key="4">
    <source>
        <dbReference type="ARBA" id="ARBA00023136"/>
    </source>
</evidence>
<dbReference type="AlphaFoldDB" id="A0A380MVB4"/>
<keyword evidence="4 6" id="KW-0472">Membrane</keyword>
<evidence type="ECO:0000256" key="3">
    <source>
        <dbReference type="ARBA" id="ARBA00022989"/>
    </source>
</evidence>
<dbReference type="GO" id="GO:0140359">
    <property type="term" value="F:ABC-type transporter activity"/>
    <property type="evidence" value="ECO:0007669"/>
    <property type="project" value="InterPro"/>
</dbReference>
<feature type="transmembrane region" description="Helical" evidence="6">
    <location>
        <begin position="232"/>
        <end position="253"/>
    </location>
</feature>
<comment type="similarity">
    <text evidence="6">Belongs to the ABC-2 integral membrane protein family.</text>
</comment>